<organism evidence="2 3">
    <name type="scientific">Pararhizobium polonicum</name>
    <dbReference type="NCBI Taxonomy" id="1612624"/>
    <lineage>
        <taxon>Bacteria</taxon>
        <taxon>Pseudomonadati</taxon>
        <taxon>Pseudomonadota</taxon>
        <taxon>Alphaproteobacteria</taxon>
        <taxon>Hyphomicrobiales</taxon>
        <taxon>Rhizobiaceae</taxon>
        <taxon>Rhizobium/Agrobacterium group</taxon>
        <taxon>Pararhizobium</taxon>
    </lineage>
</organism>
<protein>
    <submittedName>
        <fullName evidence="2">ATP-binding protein</fullName>
    </submittedName>
</protein>
<dbReference type="EMBL" id="LGLV01000011">
    <property type="protein sequence ID" value="OBZ94057.1"/>
    <property type="molecule type" value="Genomic_DNA"/>
</dbReference>
<evidence type="ECO:0000313" key="3">
    <source>
        <dbReference type="Proteomes" id="UP000093111"/>
    </source>
</evidence>
<dbReference type="InterPro" id="IPR015000">
    <property type="entry name" value="EipB-like"/>
</dbReference>
<dbReference type="RefSeq" id="WP_068955501.1">
    <property type="nucleotide sequence ID" value="NZ_LGLV01000011.1"/>
</dbReference>
<dbReference type="Proteomes" id="UP000093111">
    <property type="component" value="Unassembled WGS sequence"/>
</dbReference>
<name>A0A1C7NYI8_9HYPH</name>
<accession>A0A1C7NYI8</accession>
<reference evidence="2 3" key="1">
    <citation type="journal article" date="2016" name="Syst. Appl. Microbiol.">
        <title>Pararhizobium polonicum sp. nov. isolated from tumors on stone fruit rootstocks.</title>
        <authorList>
            <person name="Pulawska J."/>
            <person name="Kuzmanovic N."/>
            <person name="Willems A."/>
            <person name="Pothier J.F."/>
        </authorList>
    </citation>
    <scope>NUCLEOTIDE SEQUENCE [LARGE SCALE GENOMIC DNA]</scope>
    <source>
        <strain evidence="2 3">F5.1</strain>
    </source>
</reference>
<keyword evidence="2" id="KW-0547">Nucleotide-binding</keyword>
<evidence type="ECO:0000313" key="2">
    <source>
        <dbReference type="EMBL" id="OBZ94057.1"/>
    </source>
</evidence>
<feature type="chain" id="PRO_5008890037" evidence="1">
    <location>
        <begin position="27"/>
        <end position="278"/>
    </location>
</feature>
<keyword evidence="3" id="KW-1185">Reference proteome</keyword>
<sequence length="278" mass="30702">MFRSGFASVILAWACFSGVTVGGASAASANILVPHRAVYDLELKDSSERSGISGMYGRMVYEFNGSACEGYTVSFRFVTKVDTGDEVKLTDQQTTTYEDLKNGNFRFLTRSFTDEKLDKEVRGTAHEAKKGLTVDLTSPDKRKVDLAQGLFPTEHMLEVIDRAKRGEKLFETRIFDGSDSGDKTLITTTMVGKFQKPAKGDADSGDVGKAGAMAAKPYWPVTISYFNDNTSGDAVPIYRMEFKLYENGITRDLTMDYGDFVLTGKLADLEMFKEGECK</sequence>
<evidence type="ECO:0000256" key="1">
    <source>
        <dbReference type="SAM" id="SignalP"/>
    </source>
</evidence>
<gene>
    <name evidence="2" type="ORF">ADU59_17800</name>
</gene>
<dbReference type="OrthoDB" id="9815514at2"/>
<feature type="signal peptide" evidence="1">
    <location>
        <begin position="1"/>
        <end position="26"/>
    </location>
</feature>
<dbReference type="PATRIC" id="fig|1612624.7.peg.5502"/>
<dbReference type="AlphaFoldDB" id="A0A1C7NYI8"/>
<proteinExistence type="predicted"/>
<dbReference type="Pfam" id="PF08904">
    <property type="entry name" value="EipB_like"/>
    <property type="match status" value="1"/>
</dbReference>
<dbReference type="GO" id="GO:0005524">
    <property type="term" value="F:ATP binding"/>
    <property type="evidence" value="ECO:0007669"/>
    <property type="project" value="UniProtKB-KW"/>
</dbReference>
<comment type="caution">
    <text evidence="2">The sequence shown here is derived from an EMBL/GenBank/DDBJ whole genome shotgun (WGS) entry which is preliminary data.</text>
</comment>
<keyword evidence="1" id="KW-0732">Signal</keyword>
<dbReference type="STRING" id="1612624.ADU59_17800"/>
<keyword evidence="2" id="KW-0067">ATP-binding</keyword>